<gene>
    <name evidence="1" type="ORF">Mkiyose1413_51140</name>
</gene>
<comment type="caution">
    <text evidence="1">The sequence shown here is derived from an EMBL/GenBank/DDBJ whole genome shotgun (WGS) entry which is preliminary data.</text>
</comment>
<accession>A0A9P3Q8V0</accession>
<dbReference type="EMBL" id="BRZI01000070">
    <property type="protein sequence ID" value="GLD33231.1"/>
    <property type="molecule type" value="Genomic_DNA"/>
</dbReference>
<protein>
    <submittedName>
        <fullName evidence="1">Uncharacterized protein</fullName>
    </submittedName>
</protein>
<organism evidence="1 2">
    <name type="scientific">Mycobacterium kiyosense</name>
    <dbReference type="NCBI Taxonomy" id="2871094"/>
    <lineage>
        <taxon>Bacteria</taxon>
        <taxon>Bacillati</taxon>
        <taxon>Actinomycetota</taxon>
        <taxon>Actinomycetes</taxon>
        <taxon>Mycobacteriales</taxon>
        <taxon>Mycobacteriaceae</taxon>
        <taxon>Mycobacterium</taxon>
    </lineage>
</organism>
<dbReference type="InterPro" id="IPR036412">
    <property type="entry name" value="HAD-like_sf"/>
</dbReference>
<proteinExistence type="predicted"/>
<dbReference type="SUPFAM" id="SSF56784">
    <property type="entry name" value="HAD-like"/>
    <property type="match status" value="1"/>
</dbReference>
<evidence type="ECO:0000313" key="1">
    <source>
        <dbReference type="EMBL" id="GLD33231.1"/>
    </source>
</evidence>
<sequence>MRTFFTAIETADVALANDNLQRLLDVSDLGARAGKVIGQNYAMSIAVNAAGLLIGACGALSPVLAAILHNASSIAVVTNSSRLIRYHLAGSSSRKAGRGVRRESE</sequence>
<dbReference type="AlphaFoldDB" id="A0A9P3Q8V0"/>
<keyword evidence="2" id="KW-1185">Reference proteome</keyword>
<dbReference type="Proteomes" id="UP001064782">
    <property type="component" value="Unassembled WGS sequence"/>
</dbReference>
<reference evidence="1" key="1">
    <citation type="submission" date="2022-08" db="EMBL/GenBank/DDBJ databases">
        <title>Mycobacterium kiyosense sp. nov., scotochromogenic slow-glowing species isolated from respiratory specimens.</title>
        <authorList>
            <person name="Fukano H."/>
            <person name="Kazumi Y."/>
            <person name="Sakagami N."/>
            <person name="Ato M."/>
            <person name="Mitarai S."/>
            <person name="Hoshino Y."/>
        </authorList>
    </citation>
    <scope>NUCLEOTIDE SEQUENCE</scope>
    <source>
        <strain evidence="1">1413</strain>
    </source>
</reference>
<evidence type="ECO:0000313" key="2">
    <source>
        <dbReference type="Proteomes" id="UP001064782"/>
    </source>
</evidence>
<name>A0A9P3Q8V0_9MYCO</name>